<name>A0A154PGB1_DUFNO</name>
<dbReference type="AlphaFoldDB" id="A0A154PGB1"/>
<feature type="compositionally biased region" description="Basic and acidic residues" evidence="1">
    <location>
        <begin position="87"/>
        <end position="104"/>
    </location>
</feature>
<organism evidence="2 3">
    <name type="scientific">Dufourea novaeangliae</name>
    <name type="common">Sweat bee</name>
    <dbReference type="NCBI Taxonomy" id="178035"/>
    <lineage>
        <taxon>Eukaryota</taxon>
        <taxon>Metazoa</taxon>
        <taxon>Ecdysozoa</taxon>
        <taxon>Arthropoda</taxon>
        <taxon>Hexapoda</taxon>
        <taxon>Insecta</taxon>
        <taxon>Pterygota</taxon>
        <taxon>Neoptera</taxon>
        <taxon>Endopterygota</taxon>
        <taxon>Hymenoptera</taxon>
        <taxon>Apocrita</taxon>
        <taxon>Aculeata</taxon>
        <taxon>Apoidea</taxon>
        <taxon>Anthophila</taxon>
        <taxon>Halictidae</taxon>
        <taxon>Rophitinae</taxon>
        <taxon>Dufourea</taxon>
    </lineage>
</organism>
<evidence type="ECO:0000256" key="1">
    <source>
        <dbReference type="SAM" id="MobiDB-lite"/>
    </source>
</evidence>
<proteinExistence type="predicted"/>
<gene>
    <name evidence="2" type="ORF">WN55_01346</name>
</gene>
<protein>
    <submittedName>
        <fullName evidence="2">Uncharacterized protein</fullName>
    </submittedName>
</protein>
<reference evidence="2 3" key="1">
    <citation type="submission" date="2015-07" db="EMBL/GenBank/DDBJ databases">
        <title>The genome of Dufourea novaeangliae.</title>
        <authorList>
            <person name="Pan H."/>
            <person name="Kapheim K."/>
        </authorList>
    </citation>
    <scope>NUCLEOTIDE SEQUENCE [LARGE SCALE GENOMIC DNA]</scope>
    <source>
        <strain evidence="2">0120121106</strain>
        <tissue evidence="2">Whole body</tissue>
    </source>
</reference>
<sequence length="122" mass="13816">MRHHRTNQIVGPDTVLRSFDLRAGRRQLWPSVRTCGGLRTAAEGQPEMQALREDQQDRSVPRLLPDFRLRGRSKARVPGHPDPATAHGDRGDRKVTGSRTHEGLKAPSYTMWPLETQKQSTK</sequence>
<keyword evidence="3" id="KW-1185">Reference proteome</keyword>
<dbReference type="EMBL" id="KQ434889">
    <property type="protein sequence ID" value="KZC10230.1"/>
    <property type="molecule type" value="Genomic_DNA"/>
</dbReference>
<accession>A0A154PGB1</accession>
<evidence type="ECO:0000313" key="3">
    <source>
        <dbReference type="Proteomes" id="UP000076502"/>
    </source>
</evidence>
<dbReference type="Proteomes" id="UP000076502">
    <property type="component" value="Unassembled WGS sequence"/>
</dbReference>
<evidence type="ECO:0000313" key="2">
    <source>
        <dbReference type="EMBL" id="KZC10230.1"/>
    </source>
</evidence>
<feature type="region of interest" description="Disordered" evidence="1">
    <location>
        <begin position="70"/>
        <end position="122"/>
    </location>
</feature>